<evidence type="ECO:0000313" key="1">
    <source>
        <dbReference type="EMBL" id="KAL3787942.1"/>
    </source>
</evidence>
<proteinExistence type="predicted"/>
<dbReference type="PANTHER" id="PTHR43550:SF3">
    <property type="entry name" value="3-KETODIHYDROSPHINGOSINE REDUCTASE"/>
    <property type="match status" value="1"/>
</dbReference>
<evidence type="ECO:0000313" key="2">
    <source>
        <dbReference type="Proteomes" id="UP001530400"/>
    </source>
</evidence>
<gene>
    <name evidence="1" type="ORF">ACHAWO_001091</name>
</gene>
<comment type="caution">
    <text evidence="1">The sequence shown here is derived from an EMBL/GenBank/DDBJ whole genome shotgun (WGS) entry which is preliminary data.</text>
</comment>
<dbReference type="PROSITE" id="PS00061">
    <property type="entry name" value="ADH_SHORT"/>
    <property type="match status" value="1"/>
</dbReference>
<dbReference type="AlphaFoldDB" id="A0ABD3PJP3"/>
<dbReference type="InterPro" id="IPR036291">
    <property type="entry name" value="NAD(P)-bd_dom_sf"/>
</dbReference>
<dbReference type="InterPro" id="IPR002347">
    <property type="entry name" value="SDR_fam"/>
</dbReference>
<dbReference type="Gene3D" id="3.40.50.720">
    <property type="entry name" value="NAD(P)-binding Rossmann-like Domain"/>
    <property type="match status" value="1"/>
</dbReference>
<dbReference type="Proteomes" id="UP001530400">
    <property type="component" value="Unassembled WGS sequence"/>
</dbReference>
<dbReference type="SUPFAM" id="SSF51735">
    <property type="entry name" value="NAD(P)-binding Rossmann-fold domains"/>
    <property type="match status" value="1"/>
</dbReference>
<dbReference type="Pfam" id="PF00106">
    <property type="entry name" value="adh_short"/>
    <property type="match status" value="1"/>
</dbReference>
<dbReference type="InterPro" id="IPR020904">
    <property type="entry name" value="Sc_DH/Rdtase_CS"/>
</dbReference>
<organism evidence="1 2">
    <name type="scientific">Cyclotella atomus</name>
    <dbReference type="NCBI Taxonomy" id="382360"/>
    <lineage>
        <taxon>Eukaryota</taxon>
        <taxon>Sar</taxon>
        <taxon>Stramenopiles</taxon>
        <taxon>Ochrophyta</taxon>
        <taxon>Bacillariophyta</taxon>
        <taxon>Coscinodiscophyceae</taxon>
        <taxon>Thalassiosirophycidae</taxon>
        <taxon>Stephanodiscales</taxon>
        <taxon>Stephanodiscaceae</taxon>
        <taxon>Cyclotella</taxon>
    </lineage>
</organism>
<dbReference type="PANTHER" id="PTHR43550">
    <property type="entry name" value="3-KETODIHYDROSPHINGOSINE REDUCTASE"/>
    <property type="match status" value="1"/>
</dbReference>
<protein>
    <submittedName>
        <fullName evidence="1">Uncharacterized protein</fullName>
    </submittedName>
</protein>
<sequence length="280" mass="30805">MVIEHLRARGKRKDDMQEEMADLKMFKAISEQVRTHSSGHSNGLEVVTVARREAELEERKRELVNKHQCNVSTVVLDLNGDDVTTTMQSIFEQHSIGLVVYNAAVFGLGEFTSSLEQQLMGVKVNVESLTRTAHAYATATKTQTRQSSGFLIMSSTLGDTGASHVATYGATKAYDIVLAQSLGSEWKSKGIDVLACVAGPIATPNFYRSNNDTSHIEFMLQTPHQVADECLHALGQGKYAIATGSIQKAFRFITKRLLPTTFATDAFSGMIEQNLKEKEN</sequence>
<accession>A0ABD3PJP3</accession>
<name>A0ABD3PJP3_9STRA</name>
<reference evidence="1 2" key="1">
    <citation type="submission" date="2024-10" db="EMBL/GenBank/DDBJ databases">
        <title>Updated reference genomes for cyclostephanoid diatoms.</title>
        <authorList>
            <person name="Roberts W.R."/>
            <person name="Alverson A.J."/>
        </authorList>
    </citation>
    <scope>NUCLEOTIDE SEQUENCE [LARGE SCALE GENOMIC DNA]</scope>
    <source>
        <strain evidence="1 2">AJA010-31</strain>
    </source>
</reference>
<keyword evidence="2" id="KW-1185">Reference proteome</keyword>
<dbReference type="EMBL" id="JALLPJ020000591">
    <property type="protein sequence ID" value="KAL3787942.1"/>
    <property type="molecule type" value="Genomic_DNA"/>
</dbReference>